<evidence type="ECO:0000313" key="3">
    <source>
        <dbReference type="Proteomes" id="UP000007800"/>
    </source>
</evidence>
<dbReference type="OrthoDB" id="428392at2759"/>
<accession>C5L424</accession>
<dbReference type="OMA" id="HINHIGD"/>
<gene>
    <name evidence="2" type="ORF">Pmar_PMAR015909</name>
</gene>
<evidence type="ECO:0000313" key="2">
    <source>
        <dbReference type="EMBL" id="EER08490.1"/>
    </source>
</evidence>
<proteinExistence type="predicted"/>
<protein>
    <submittedName>
        <fullName evidence="2">Uncharacterized protein</fullName>
    </submittedName>
</protein>
<dbReference type="AlphaFoldDB" id="C5L424"/>
<evidence type="ECO:0000256" key="1">
    <source>
        <dbReference type="SAM" id="SignalP"/>
    </source>
</evidence>
<reference evidence="2 3" key="1">
    <citation type="submission" date="2008-07" db="EMBL/GenBank/DDBJ databases">
        <authorList>
            <person name="El-Sayed N."/>
            <person name="Caler E."/>
            <person name="Inman J."/>
            <person name="Amedeo P."/>
            <person name="Hass B."/>
            <person name="Wortman J."/>
        </authorList>
    </citation>
    <scope>NUCLEOTIDE SEQUENCE [LARGE SCALE GENOMIC DNA]</scope>
    <source>
        <strain evidence="3">ATCC 50983 / TXsc</strain>
    </source>
</reference>
<organism evidence="3">
    <name type="scientific">Perkinsus marinus (strain ATCC 50983 / TXsc)</name>
    <dbReference type="NCBI Taxonomy" id="423536"/>
    <lineage>
        <taxon>Eukaryota</taxon>
        <taxon>Sar</taxon>
        <taxon>Alveolata</taxon>
        <taxon>Perkinsozoa</taxon>
        <taxon>Perkinsea</taxon>
        <taxon>Perkinsida</taxon>
        <taxon>Perkinsidae</taxon>
        <taxon>Perkinsus</taxon>
    </lineage>
</organism>
<name>C5L424_PERM5</name>
<feature type="signal peptide" evidence="1">
    <location>
        <begin position="1"/>
        <end position="20"/>
    </location>
</feature>
<dbReference type="InParanoid" id="C5L424"/>
<keyword evidence="1" id="KW-0732">Signal</keyword>
<feature type="chain" id="PRO_5002954810" evidence="1">
    <location>
        <begin position="21"/>
        <end position="543"/>
    </location>
</feature>
<dbReference type="Proteomes" id="UP000007800">
    <property type="component" value="Unassembled WGS sequence"/>
</dbReference>
<dbReference type="Pfam" id="PF20525">
    <property type="entry name" value="DUF6740"/>
    <property type="match status" value="1"/>
</dbReference>
<dbReference type="EMBL" id="GG678949">
    <property type="protein sequence ID" value="EER08490.1"/>
    <property type="molecule type" value="Genomic_DNA"/>
</dbReference>
<dbReference type="InterPro" id="IPR046628">
    <property type="entry name" value="DUF6740"/>
</dbReference>
<sequence>MCSKIFCLLFPFIGVHYVLGAGNVRMHVTTKKYCNLGLVDAYGNPAPCGTSKSGDTFGLTLPGMEDGFQTTKEDVIIARDGQVSVRASPAIPYTFVMSIDSPNYKGVEKLYNHQSFVVSVEAPADAALEQSAAFEKTLADDGWVSQESDDASMNKWILYGPQGVDPNTGANYTAIYQTGLAPDAWILYTDENNEKPKKLLTVNTLLNDRVFQESTFDKVESLEDSITVAEAVHALYSNYQIDGGRRLTGGNELDAPYVDGDMIDAPFVSEKTRQFFWDDRDMDWMSKRKLRSSEGFKGISYFTIEKGSAADKYFHAHRTLAEIVKFEYPNGCVAAGGKQEQKYCIFVSLDASLDPSVTLKAGMSFIDIHDASKVAHLSIGVTLKKNEDSMLSLTIDAGGCAVVFQYGQTDGTHLKISVCMTSKDPAKKRPDGAIEGEVAITVNFMVHLPYVGDLIDWDVNAKVNCTAALKNDITAYGVIGTSASAKVAYAAVSLDITANTLDHAYNKWHFVSGVDFHAWAGVWKLKKHWDYHWALYEAGPVTI</sequence>
<dbReference type="RefSeq" id="XP_002776674.1">
    <property type="nucleotide sequence ID" value="XM_002776628.1"/>
</dbReference>
<dbReference type="GeneID" id="9041883"/>
<keyword evidence="3" id="KW-1185">Reference proteome</keyword>